<proteinExistence type="inferred from homology"/>
<dbReference type="InterPro" id="IPR057326">
    <property type="entry name" value="KR_dom"/>
</dbReference>
<evidence type="ECO:0000313" key="6">
    <source>
        <dbReference type="Proteomes" id="UP000295164"/>
    </source>
</evidence>
<reference evidence="5 6" key="1">
    <citation type="submission" date="2019-03" db="EMBL/GenBank/DDBJ databases">
        <authorList>
            <person name="Kim M.K.M."/>
        </authorList>
    </citation>
    <scope>NUCLEOTIDE SEQUENCE [LARGE SCALE GENOMIC DNA]</scope>
    <source>
        <strain evidence="5 6">17J68-15</strain>
    </source>
</reference>
<dbReference type="GO" id="GO:0016491">
    <property type="term" value="F:oxidoreductase activity"/>
    <property type="evidence" value="ECO:0007669"/>
    <property type="project" value="UniProtKB-KW"/>
</dbReference>
<dbReference type="CDD" id="cd05374">
    <property type="entry name" value="17beta-HSD-like_SDR_c"/>
    <property type="match status" value="1"/>
</dbReference>
<dbReference type="EMBL" id="SKFH01000009">
    <property type="protein sequence ID" value="TCZ72968.1"/>
    <property type="molecule type" value="Genomic_DNA"/>
</dbReference>
<evidence type="ECO:0000256" key="1">
    <source>
        <dbReference type="ARBA" id="ARBA00006484"/>
    </source>
</evidence>
<keyword evidence="6" id="KW-1185">Reference proteome</keyword>
<name>A0A4R4E5N8_9BACT</name>
<keyword evidence="2" id="KW-0560">Oxidoreductase</keyword>
<dbReference type="Gene3D" id="3.40.50.720">
    <property type="entry name" value="NAD(P)-binding Rossmann-like Domain"/>
    <property type="match status" value="1"/>
</dbReference>
<dbReference type="PROSITE" id="PS00061">
    <property type="entry name" value="ADH_SHORT"/>
    <property type="match status" value="1"/>
</dbReference>
<feature type="domain" description="Ketoreductase" evidence="4">
    <location>
        <begin position="3"/>
        <end position="177"/>
    </location>
</feature>
<sequence length="266" mass="29182">MKQVILVTGASSGLGEEMAAHLARAGHTVYGTSRRIEGQEKPFHTVNMDVTDVTSISTALGRILAQAGRIDVLVNNAGLGIAGPVEELSVDDVQRVLDTNVVGVLRTCQAVLPHMRRQGSGKIINISSIGSEIGLPYRGLYSASKAAVDRLTEALRTELAPFGIQACVVQPGGVRTDINKNRIRVELPADSPYRASFEHTYRLINESVEKGLPPEAFGRLLEELLRTPRLKRVYRLGKPLEKVSVLLKRLLPSQRFDKMIRKHYGL</sequence>
<dbReference type="InterPro" id="IPR002347">
    <property type="entry name" value="SDR_fam"/>
</dbReference>
<protein>
    <submittedName>
        <fullName evidence="5">SDR family oxidoreductase</fullName>
    </submittedName>
</protein>
<evidence type="ECO:0000313" key="5">
    <source>
        <dbReference type="EMBL" id="TCZ72968.1"/>
    </source>
</evidence>
<evidence type="ECO:0000259" key="4">
    <source>
        <dbReference type="SMART" id="SM00822"/>
    </source>
</evidence>
<dbReference type="PANTHER" id="PTHR44169">
    <property type="entry name" value="NADPH-DEPENDENT 1-ACYLDIHYDROXYACETONE PHOSPHATE REDUCTASE"/>
    <property type="match status" value="1"/>
</dbReference>
<evidence type="ECO:0000256" key="2">
    <source>
        <dbReference type="ARBA" id="ARBA00023002"/>
    </source>
</evidence>
<accession>A0A4R4E5N8</accession>
<dbReference type="Pfam" id="PF00106">
    <property type="entry name" value="adh_short"/>
    <property type="match status" value="1"/>
</dbReference>
<evidence type="ECO:0000256" key="3">
    <source>
        <dbReference type="RuleBase" id="RU000363"/>
    </source>
</evidence>
<dbReference type="SUPFAM" id="SSF51735">
    <property type="entry name" value="NAD(P)-binding Rossmann-fold domains"/>
    <property type="match status" value="1"/>
</dbReference>
<dbReference type="AlphaFoldDB" id="A0A4R4E5N8"/>
<organism evidence="5 6">
    <name type="scientific">Flaviaesturariibacter aridisoli</name>
    <dbReference type="NCBI Taxonomy" id="2545761"/>
    <lineage>
        <taxon>Bacteria</taxon>
        <taxon>Pseudomonadati</taxon>
        <taxon>Bacteroidota</taxon>
        <taxon>Chitinophagia</taxon>
        <taxon>Chitinophagales</taxon>
        <taxon>Chitinophagaceae</taxon>
        <taxon>Flaviaestuariibacter</taxon>
    </lineage>
</organism>
<dbReference type="SMART" id="SM00822">
    <property type="entry name" value="PKS_KR"/>
    <property type="match status" value="1"/>
</dbReference>
<dbReference type="RefSeq" id="WP_131851603.1">
    <property type="nucleotide sequence ID" value="NZ_SKFH01000009.1"/>
</dbReference>
<dbReference type="PRINTS" id="PR00081">
    <property type="entry name" value="GDHRDH"/>
</dbReference>
<gene>
    <name evidence="5" type="ORF">E0486_07850</name>
</gene>
<dbReference type="Proteomes" id="UP000295164">
    <property type="component" value="Unassembled WGS sequence"/>
</dbReference>
<dbReference type="PANTHER" id="PTHR44169:SF6">
    <property type="entry name" value="NADPH-DEPENDENT 1-ACYLDIHYDROXYACETONE PHOSPHATE REDUCTASE"/>
    <property type="match status" value="1"/>
</dbReference>
<dbReference type="PRINTS" id="PR00080">
    <property type="entry name" value="SDRFAMILY"/>
</dbReference>
<comment type="similarity">
    <text evidence="1 3">Belongs to the short-chain dehydrogenases/reductases (SDR) family.</text>
</comment>
<dbReference type="OrthoDB" id="9786056at2"/>
<dbReference type="InterPro" id="IPR036291">
    <property type="entry name" value="NAD(P)-bd_dom_sf"/>
</dbReference>
<dbReference type="InterPro" id="IPR020904">
    <property type="entry name" value="Sc_DH/Rdtase_CS"/>
</dbReference>
<comment type="caution">
    <text evidence="5">The sequence shown here is derived from an EMBL/GenBank/DDBJ whole genome shotgun (WGS) entry which is preliminary data.</text>
</comment>